<keyword evidence="8" id="KW-1185">Reference proteome</keyword>
<dbReference type="GO" id="GO:0005886">
    <property type="term" value="C:plasma membrane"/>
    <property type="evidence" value="ECO:0007669"/>
    <property type="project" value="InterPro"/>
</dbReference>
<evidence type="ECO:0000313" key="8">
    <source>
        <dbReference type="Proteomes" id="UP001193389"/>
    </source>
</evidence>
<evidence type="ECO:0000256" key="2">
    <source>
        <dbReference type="ARBA" id="ARBA00022692"/>
    </source>
</evidence>
<dbReference type="PANTHER" id="PTHR30441:SF8">
    <property type="entry name" value="DUF748 DOMAIN-CONTAINING PROTEIN"/>
    <property type="match status" value="1"/>
</dbReference>
<evidence type="ECO:0000256" key="1">
    <source>
        <dbReference type="ARBA" id="ARBA00004167"/>
    </source>
</evidence>
<dbReference type="Proteomes" id="UP001193389">
    <property type="component" value="Chromosome"/>
</dbReference>
<dbReference type="RefSeq" id="WP_318349145.1">
    <property type="nucleotide sequence ID" value="NZ_AP018694.1"/>
</dbReference>
<protein>
    <recommendedName>
        <fullName evidence="6">Translocation and assembly module TamB C-terminal domain-containing protein</fullName>
    </recommendedName>
</protein>
<evidence type="ECO:0000256" key="4">
    <source>
        <dbReference type="ARBA" id="ARBA00023136"/>
    </source>
</evidence>
<proteinExistence type="predicted"/>
<dbReference type="PANTHER" id="PTHR30441">
    <property type="entry name" value="DUF748 DOMAIN-CONTAINING PROTEIN"/>
    <property type="match status" value="1"/>
</dbReference>
<gene>
    <name evidence="7" type="ORF">AQPE_0171</name>
</gene>
<dbReference type="GO" id="GO:0009306">
    <property type="term" value="P:protein secretion"/>
    <property type="evidence" value="ECO:0007669"/>
    <property type="project" value="InterPro"/>
</dbReference>
<evidence type="ECO:0000256" key="5">
    <source>
        <dbReference type="SAM" id="Phobius"/>
    </source>
</evidence>
<feature type="domain" description="Translocation and assembly module TamB C-terminal" evidence="6">
    <location>
        <begin position="1175"/>
        <end position="1633"/>
    </location>
</feature>
<sequence length="1658" mass="183683">MMKVADVFKRVLKTFIWIVSILVLIFLITAGIIQIPFIQTKIVRYATNLVSNKTHTKVEIRNVSISFPKSIVVEGLSLEDLQKDTLLYAGKTKVNIALLGLLSSKIDISSIALEDATVRLHSTKTDPLFNYNFLVTAFSDTTKPVVSDSLAQSKWTFDIDHISLKNIRFRYNDEFAGMDVSAALKESKFSLNGIDLQKSAYRIDELSLEGLIAKVFVNASQNIQTNPSASASPKISAKNLQLSNSTIIYTDSVGYLSVNAIIDRSELKDANLDLQMQLLSSNSLELSKSQIFYHTFAPEVSINTTASSSGSDWKVTMNSIEMADNTFVYQIGNNPELKGAFDPDNLTYSKLNLEATDFQYSTETTKASVKKFSTTDQNNFEITNLGGEFKMDEHSITINELKASTPHSTLDADFNIQFKSLATLTDSLQFTDLNLDLKSASITNSDILYFKPDLKIQPFFQNSSTITTASGLLSGQMNNLFAKNLVLKTGANTTLETDFSIKGLPEYKTAFYDFPNLKLTSGKKDIEMLADTLIPESMEIPENISLQLAFKGQLKSFKTNAEITSSFGNANLTASVDPDENFSGKLNLINIELGRILKDTLKYGPISLTADASGQGMDLKTMKAKIKAEITSVYLNKYDYQNVKMEGSVSGQVFEGKLSLKDKNAEFDLDATANLNPGQEQVQLRLNLAGADLQKLNFSKPDLRAGLVATADFKGNSVDNINGKVKIANIVLAHDMQKYALDSVVITSVNVPGKSEFSVKSDIVDIKYAGGISPYSLPAELEKFINQYFPISDTLSSNTQHKLQDFNFEIQLHNHPILSEIIFPELHEFQPGIIQGSFDSQKNNLKLNTTLSKIVYGSTEIHDFTFDMNSDLKALNYQISCRSISNSLASLDNFSMDGNLANGKINTTISSLDAKKNKKLAVTTQIIRKKDNYKLTLNPADFYMMYEKWNIAADNSIEFGNQGFLIHHFSLNDDESQIKIASVNDAFNNDVKIEIRNLDLDDISGIFQKDTSLVKGVVDGNILLKRVNNSYGLIADAKIMNLIVGHIPIGNLTVKAENQTTEKFNIDLKLSGGENNLTASGFYVPNGGDQSIHINAAIQSLSLQTVQAFSMGTITKASGNLTGNFLVEGNTSLPEITGQLSFNNAIITPAFLNNPLELKHETFQLKNDGIYFNQFTILDQEKHTAILDGAVNMNRFSDFKFALSINTKDFLLFNTAQKDNKEFYGRMIIDSKIGVSGPMSLPVVNAKIKLKKGSNFTFAVPEDQLTTDKGEDVVEFETGNNLNPILYPAEKKEVQKSSLTGFDVSSILEIDKEATLHLLMDPSSTDSLVVRGDAALSFTIDRSGKMSLTGAYNLNDGSYMASLESLIKRKFDIDRGSTIIWNGDPYDAEISINATYEVRASPIDLMSDQMTGLSETDKNGYKQRYPFLVLLKLRGKILQPQISFEIQLPPDEKGILSGAVNQKLSMLNEDESSLNKQVFALLVLGRFIQENPLQTETGGTSDLVRATVGKILSQQLNQWSSKVLPGVDLNFDIQSYNDYQTGAAQGRTQVDIGLKKQLFDERLSVQLGGSVDVEGEKARQNSASNITSDVDVEYKLTKDGRYRLKGFRHNQYEGVIEGQLVETGAGVIYVRDFNKWKEFLRKKKMKTESDTLKMKKNK</sequence>
<comment type="subcellular location">
    <subcellularLocation>
        <location evidence="1">Membrane</location>
        <topology evidence="1">Single-pass membrane protein</topology>
    </subcellularLocation>
</comment>
<evidence type="ECO:0000313" key="7">
    <source>
        <dbReference type="EMBL" id="BBE16034.1"/>
    </source>
</evidence>
<accession>A0A5K7S3W4</accession>
<dbReference type="InterPro" id="IPR052894">
    <property type="entry name" value="AsmA-related"/>
</dbReference>
<dbReference type="EMBL" id="AP018694">
    <property type="protein sequence ID" value="BBE16034.1"/>
    <property type="molecule type" value="Genomic_DNA"/>
</dbReference>
<name>A0A5K7S3W4_9BACT</name>
<dbReference type="GO" id="GO:0090313">
    <property type="term" value="P:regulation of protein targeting to membrane"/>
    <property type="evidence" value="ECO:0007669"/>
    <property type="project" value="TreeGrafter"/>
</dbReference>
<keyword evidence="3 5" id="KW-1133">Transmembrane helix</keyword>
<feature type="transmembrane region" description="Helical" evidence="5">
    <location>
        <begin position="12"/>
        <end position="33"/>
    </location>
</feature>
<dbReference type="KEGG" id="anf:AQPE_0171"/>
<organism evidence="7 8">
    <name type="scientific">Aquipluma nitroreducens</name>
    <dbReference type="NCBI Taxonomy" id="2010828"/>
    <lineage>
        <taxon>Bacteria</taxon>
        <taxon>Pseudomonadati</taxon>
        <taxon>Bacteroidota</taxon>
        <taxon>Bacteroidia</taxon>
        <taxon>Marinilabiliales</taxon>
        <taxon>Prolixibacteraceae</taxon>
        <taxon>Aquipluma</taxon>
    </lineage>
</organism>
<evidence type="ECO:0000256" key="3">
    <source>
        <dbReference type="ARBA" id="ARBA00022989"/>
    </source>
</evidence>
<evidence type="ECO:0000259" key="6">
    <source>
        <dbReference type="Pfam" id="PF04357"/>
    </source>
</evidence>
<dbReference type="Pfam" id="PF04357">
    <property type="entry name" value="TamB"/>
    <property type="match status" value="1"/>
</dbReference>
<dbReference type="InterPro" id="IPR007452">
    <property type="entry name" value="TamB_C"/>
</dbReference>
<reference evidence="7" key="1">
    <citation type="journal article" date="2020" name="Int. J. Syst. Evol. Microbiol.">
        <title>Aquipluma nitroreducens gen. nov. sp. nov., a novel facultatively anaerobic bacterium isolated from a freshwater lake.</title>
        <authorList>
            <person name="Watanabe M."/>
            <person name="Kojima H."/>
            <person name="Fukui M."/>
        </authorList>
    </citation>
    <scope>NUCLEOTIDE SEQUENCE</scope>
    <source>
        <strain evidence="7">MeG22</strain>
    </source>
</reference>
<keyword evidence="4 5" id="KW-0472">Membrane</keyword>
<keyword evidence="2 5" id="KW-0812">Transmembrane</keyword>